<dbReference type="EMBL" id="CAJVRM010000253">
    <property type="protein sequence ID" value="CAG8978367.1"/>
    <property type="molecule type" value="Genomic_DNA"/>
</dbReference>
<dbReference type="OrthoDB" id="3508416at2759"/>
<evidence type="ECO:0000313" key="2">
    <source>
        <dbReference type="EMBL" id="CAG8978367.1"/>
    </source>
</evidence>
<proteinExistence type="predicted"/>
<dbReference type="AlphaFoldDB" id="A0A9N9LTP0"/>
<evidence type="ECO:0000256" key="1">
    <source>
        <dbReference type="SAM" id="MobiDB-lite"/>
    </source>
</evidence>
<gene>
    <name evidence="2" type="ORF">HYALB_00013047</name>
</gene>
<evidence type="ECO:0000313" key="3">
    <source>
        <dbReference type="Proteomes" id="UP000701801"/>
    </source>
</evidence>
<accession>A0A9N9LTP0</accession>
<keyword evidence="3" id="KW-1185">Reference proteome</keyword>
<feature type="region of interest" description="Disordered" evidence="1">
    <location>
        <begin position="219"/>
        <end position="240"/>
    </location>
</feature>
<sequence>MSFNQENIGAYHQVAQYHGYSQFPRTRPVAGLAYHSNENGSNLPALAAPTQHRGMYVDMIESSIRHLQTHIASNGGTSDALQSSPEIQEMTLGVMLILIDMCKYPEGGLRQVFPKMSAGTKHTSWDKNIKDETEMETPHPKLREIQHTNALRTRSQASLVYNNQLQVTTNNELSLVPSTPRRNQIPYVNGTNSLSHSIVKQEPNFQPFRSSVAVGSKYNPLQNGRPGKFRTSYQKSGAPRPNRQLALTLGYAGVQKYQGDPKTVIENASCPADINCAIWMSQIPTWVTTKDIFATITEGKVWSFYKVDPVSGRFEKCGAKIVFQERYIAEQYLNKCHAHGLKFGEEVVKVEWNRNPVYPCRPDELNSSRVLRISGQDPEVNCKDLVALLKEQMEFELHEANRYMEYNTLTTGIELVFDKVVGQSRQAMALIMDIIRTNGYDWKVQYGPDPCDQTNYDQQLFSGTQVQRQIA</sequence>
<name>A0A9N9LTP0_9HELO</name>
<dbReference type="Proteomes" id="UP000701801">
    <property type="component" value="Unassembled WGS sequence"/>
</dbReference>
<reference evidence="2" key="1">
    <citation type="submission" date="2021-07" db="EMBL/GenBank/DDBJ databases">
        <authorList>
            <person name="Durling M."/>
        </authorList>
    </citation>
    <scope>NUCLEOTIDE SEQUENCE</scope>
</reference>
<organism evidence="2 3">
    <name type="scientific">Hymenoscyphus albidus</name>
    <dbReference type="NCBI Taxonomy" id="595503"/>
    <lineage>
        <taxon>Eukaryota</taxon>
        <taxon>Fungi</taxon>
        <taxon>Dikarya</taxon>
        <taxon>Ascomycota</taxon>
        <taxon>Pezizomycotina</taxon>
        <taxon>Leotiomycetes</taxon>
        <taxon>Helotiales</taxon>
        <taxon>Helotiaceae</taxon>
        <taxon>Hymenoscyphus</taxon>
    </lineage>
</organism>
<comment type="caution">
    <text evidence="2">The sequence shown here is derived from an EMBL/GenBank/DDBJ whole genome shotgun (WGS) entry which is preliminary data.</text>
</comment>
<protein>
    <submittedName>
        <fullName evidence="2">Uncharacterized protein</fullName>
    </submittedName>
</protein>